<sequence length="191" mass="21880">MLLVALLFLFIDYYDSKKTPNRLVMCLATDIGLQSYITISLFFNLGTPLLYVLVGVILKFKINPDQQYNKTIRQIFKAVFVIMILQLVGWLNNQLLQVVMSYLNMDYVSAWLLRNIAAFPLYIALGLDAPALYIFSHEYGKAFIKQFPCTAALFCRKSNGQNTIAPIRVINVQKPISTLQMERINISNRNN</sequence>
<dbReference type="Pfam" id="PF10320">
    <property type="entry name" value="7TM_GPCR_Srsx"/>
    <property type="match status" value="1"/>
</dbReference>
<dbReference type="OrthoDB" id="5820127at2759"/>
<feature type="transmembrane region" description="Helical" evidence="1">
    <location>
        <begin position="111"/>
        <end position="135"/>
    </location>
</feature>
<keyword evidence="2" id="KW-0732">Signal</keyword>
<name>A0A8S9ZNI8_9BILA</name>
<reference evidence="3" key="1">
    <citation type="journal article" date="2020" name="Ecol. Evol.">
        <title>Genome structure and content of the rice root-knot nematode (Meloidogyne graminicola).</title>
        <authorList>
            <person name="Phan N.T."/>
            <person name="Danchin E.G.J."/>
            <person name="Klopp C."/>
            <person name="Perfus-Barbeoch L."/>
            <person name="Kozlowski D.K."/>
            <person name="Koutsovoulos G.D."/>
            <person name="Lopez-Roques C."/>
            <person name="Bouchez O."/>
            <person name="Zahm M."/>
            <person name="Besnard G."/>
            <person name="Bellafiore S."/>
        </authorList>
    </citation>
    <scope>NUCLEOTIDE SEQUENCE</scope>
    <source>
        <strain evidence="3">VN-18</strain>
    </source>
</reference>
<feature type="transmembrane region" description="Helical" evidence="1">
    <location>
        <begin position="33"/>
        <end position="54"/>
    </location>
</feature>
<evidence type="ECO:0000313" key="3">
    <source>
        <dbReference type="EMBL" id="KAF7634861.1"/>
    </source>
</evidence>
<evidence type="ECO:0000256" key="1">
    <source>
        <dbReference type="SAM" id="Phobius"/>
    </source>
</evidence>
<proteinExistence type="predicted"/>
<keyword evidence="1" id="KW-0472">Membrane</keyword>
<organism evidence="3 4">
    <name type="scientific">Meloidogyne graminicola</name>
    <dbReference type="NCBI Taxonomy" id="189291"/>
    <lineage>
        <taxon>Eukaryota</taxon>
        <taxon>Metazoa</taxon>
        <taxon>Ecdysozoa</taxon>
        <taxon>Nematoda</taxon>
        <taxon>Chromadorea</taxon>
        <taxon>Rhabditida</taxon>
        <taxon>Tylenchina</taxon>
        <taxon>Tylenchomorpha</taxon>
        <taxon>Tylenchoidea</taxon>
        <taxon>Meloidogynidae</taxon>
        <taxon>Meloidogyninae</taxon>
        <taxon>Meloidogyne</taxon>
    </lineage>
</organism>
<gene>
    <name evidence="3" type="ORF">Mgra_00005753</name>
</gene>
<accession>A0A8S9ZNI8</accession>
<feature type="signal peptide" evidence="2">
    <location>
        <begin position="1"/>
        <end position="16"/>
    </location>
</feature>
<dbReference type="Proteomes" id="UP000605970">
    <property type="component" value="Unassembled WGS sequence"/>
</dbReference>
<evidence type="ECO:0000313" key="4">
    <source>
        <dbReference type="Proteomes" id="UP000605970"/>
    </source>
</evidence>
<protein>
    <recommendedName>
        <fullName evidence="5">Serpentine receptor class gamma</fullName>
    </recommendedName>
</protein>
<dbReference type="SUPFAM" id="SSF81321">
    <property type="entry name" value="Family A G protein-coupled receptor-like"/>
    <property type="match status" value="1"/>
</dbReference>
<evidence type="ECO:0008006" key="5">
    <source>
        <dbReference type="Google" id="ProtNLM"/>
    </source>
</evidence>
<dbReference type="AlphaFoldDB" id="A0A8S9ZNI8"/>
<feature type="transmembrane region" description="Helical" evidence="1">
    <location>
        <begin position="75"/>
        <end position="91"/>
    </location>
</feature>
<keyword evidence="1" id="KW-1133">Transmembrane helix</keyword>
<evidence type="ECO:0000256" key="2">
    <source>
        <dbReference type="SAM" id="SignalP"/>
    </source>
</evidence>
<comment type="caution">
    <text evidence="3">The sequence shown here is derived from an EMBL/GenBank/DDBJ whole genome shotgun (WGS) entry which is preliminary data.</text>
</comment>
<dbReference type="InterPro" id="IPR019424">
    <property type="entry name" value="7TM_GPCR_Srsx"/>
</dbReference>
<keyword evidence="4" id="KW-1185">Reference proteome</keyword>
<feature type="chain" id="PRO_5035776451" description="Serpentine receptor class gamma" evidence="2">
    <location>
        <begin position="17"/>
        <end position="191"/>
    </location>
</feature>
<dbReference type="EMBL" id="JABEBT010000050">
    <property type="protein sequence ID" value="KAF7634861.1"/>
    <property type="molecule type" value="Genomic_DNA"/>
</dbReference>
<keyword evidence="1" id="KW-0812">Transmembrane</keyword>